<gene>
    <name evidence="5" type="ORF">BC781_1096</name>
</gene>
<comment type="caution">
    <text evidence="5">The sequence shown here is derived from an EMBL/GenBank/DDBJ whole genome shotgun (WGS) entry which is preliminary data.</text>
</comment>
<accession>A0A315YZW7</accession>
<dbReference type="GO" id="GO:0005524">
    <property type="term" value="F:ATP binding"/>
    <property type="evidence" value="ECO:0007669"/>
    <property type="project" value="UniProtKB-KW"/>
</dbReference>
<keyword evidence="2" id="KW-0547">Nucleotide-binding</keyword>
<dbReference type="OrthoDB" id="9801987at2"/>
<keyword evidence="6" id="KW-1185">Reference proteome</keyword>
<dbReference type="Gene3D" id="3.40.50.300">
    <property type="entry name" value="P-loop containing nucleotide triphosphate hydrolases"/>
    <property type="match status" value="1"/>
</dbReference>
<keyword evidence="3 5" id="KW-0067">ATP-binding</keyword>
<evidence type="ECO:0000256" key="2">
    <source>
        <dbReference type="ARBA" id="ARBA00022741"/>
    </source>
</evidence>
<protein>
    <submittedName>
        <fullName evidence="5">ABC-2 type transport system ATP-binding protein</fullName>
    </submittedName>
</protein>
<dbReference type="SUPFAM" id="SSF52540">
    <property type="entry name" value="P-loop containing nucleoside triphosphate hydrolases"/>
    <property type="match status" value="1"/>
</dbReference>
<evidence type="ECO:0000259" key="4">
    <source>
        <dbReference type="PROSITE" id="PS50893"/>
    </source>
</evidence>
<dbReference type="InterPro" id="IPR027417">
    <property type="entry name" value="P-loop_NTPase"/>
</dbReference>
<dbReference type="InterPro" id="IPR051782">
    <property type="entry name" value="ABC_Transporter_VariousFunc"/>
</dbReference>
<evidence type="ECO:0000313" key="6">
    <source>
        <dbReference type="Proteomes" id="UP000245535"/>
    </source>
</evidence>
<dbReference type="InterPro" id="IPR003593">
    <property type="entry name" value="AAA+_ATPase"/>
</dbReference>
<organism evidence="5 6">
    <name type="scientific">Sediminitomix flava</name>
    <dbReference type="NCBI Taxonomy" id="379075"/>
    <lineage>
        <taxon>Bacteria</taxon>
        <taxon>Pseudomonadati</taxon>
        <taxon>Bacteroidota</taxon>
        <taxon>Cytophagia</taxon>
        <taxon>Cytophagales</taxon>
        <taxon>Flammeovirgaceae</taxon>
        <taxon>Sediminitomix</taxon>
    </lineage>
</organism>
<keyword evidence="1" id="KW-0813">Transport</keyword>
<name>A0A315YZW7_SEDFL</name>
<dbReference type="InterPro" id="IPR003439">
    <property type="entry name" value="ABC_transporter-like_ATP-bd"/>
</dbReference>
<reference evidence="5 6" key="1">
    <citation type="submission" date="2018-03" db="EMBL/GenBank/DDBJ databases">
        <title>Genomic Encyclopedia of Archaeal and Bacterial Type Strains, Phase II (KMG-II): from individual species to whole genera.</title>
        <authorList>
            <person name="Goeker M."/>
        </authorList>
    </citation>
    <scope>NUCLEOTIDE SEQUENCE [LARGE SCALE GENOMIC DNA]</scope>
    <source>
        <strain evidence="5 6">DSM 28229</strain>
    </source>
</reference>
<dbReference type="Pfam" id="PF00005">
    <property type="entry name" value="ABC_tran"/>
    <property type="match status" value="1"/>
</dbReference>
<dbReference type="PROSITE" id="PS50893">
    <property type="entry name" value="ABC_TRANSPORTER_2"/>
    <property type="match status" value="1"/>
</dbReference>
<dbReference type="CDD" id="cd03230">
    <property type="entry name" value="ABC_DR_subfamily_A"/>
    <property type="match status" value="1"/>
</dbReference>
<dbReference type="PANTHER" id="PTHR42939:SF1">
    <property type="entry name" value="ABC TRANSPORTER ATP-BINDING PROTEIN ALBC-RELATED"/>
    <property type="match status" value="1"/>
</dbReference>
<dbReference type="AlphaFoldDB" id="A0A315YZW7"/>
<dbReference type="Proteomes" id="UP000245535">
    <property type="component" value="Unassembled WGS sequence"/>
</dbReference>
<dbReference type="PANTHER" id="PTHR42939">
    <property type="entry name" value="ABC TRANSPORTER ATP-BINDING PROTEIN ALBC-RELATED"/>
    <property type="match status" value="1"/>
</dbReference>
<evidence type="ECO:0000256" key="1">
    <source>
        <dbReference type="ARBA" id="ARBA00022448"/>
    </source>
</evidence>
<proteinExistence type="predicted"/>
<dbReference type="GO" id="GO:0016887">
    <property type="term" value="F:ATP hydrolysis activity"/>
    <property type="evidence" value="ECO:0007669"/>
    <property type="project" value="InterPro"/>
</dbReference>
<feature type="domain" description="ABC transporter" evidence="4">
    <location>
        <begin position="3"/>
        <end position="234"/>
    </location>
</feature>
<dbReference type="RefSeq" id="WP_109622303.1">
    <property type="nucleotide sequence ID" value="NZ_QGDO01000009.1"/>
</dbReference>
<dbReference type="EMBL" id="QGDO01000009">
    <property type="protein sequence ID" value="PWJ35993.1"/>
    <property type="molecule type" value="Genomic_DNA"/>
</dbReference>
<dbReference type="SMART" id="SM00382">
    <property type="entry name" value="AAA"/>
    <property type="match status" value="1"/>
</dbReference>
<evidence type="ECO:0000256" key="3">
    <source>
        <dbReference type="ARBA" id="ARBA00022840"/>
    </source>
</evidence>
<sequence>MALDINSVSKKFDKQIVLDNISLQIPEGSILGLLGRNGIGKSTLINSMIDLLPLDSGTISYDGKSLIEDELEVKRNLGIVGEQNQLVEEFSGINYLNFVGELYKVPSSELKSRIESLVSFFFTDKDVLKKRISSYSTGMKKLIGVCAAVLHTPKYLLMDEPFSGLDAVATQKLVQFIKNYQNGDRVILISSHILYHLEKVATDIAVLNEGKIVYHNSLDAFTSEGKAELDKALLDLLVVEDVQMDDLSWIQ</sequence>
<evidence type="ECO:0000313" key="5">
    <source>
        <dbReference type="EMBL" id="PWJ35993.1"/>
    </source>
</evidence>